<accession>A0ABQ8SCM0</accession>
<reference evidence="1 2" key="1">
    <citation type="journal article" date="2022" name="Allergy">
        <title>Genome assembly and annotation of Periplaneta americana reveal a comprehensive cockroach allergen profile.</title>
        <authorList>
            <person name="Wang L."/>
            <person name="Xiong Q."/>
            <person name="Saelim N."/>
            <person name="Wang L."/>
            <person name="Nong W."/>
            <person name="Wan A.T."/>
            <person name="Shi M."/>
            <person name="Liu X."/>
            <person name="Cao Q."/>
            <person name="Hui J.H.L."/>
            <person name="Sookrung N."/>
            <person name="Leung T.F."/>
            <person name="Tungtrongchitr A."/>
            <person name="Tsui S.K.W."/>
        </authorList>
    </citation>
    <scope>NUCLEOTIDE SEQUENCE [LARGE SCALE GENOMIC DNA]</scope>
    <source>
        <strain evidence="1">PWHHKU_190912</strain>
    </source>
</reference>
<keyword evidence="2" id="KW-1185">Reference proteome</keyword>
<proteinExistence type="predicted"/>
<dbReference type="Proteomes" id="UP001148838">
    <property type="component" value="Unassembled WGS sequence"/>
</dbReference>
<gene>
    <name evidence="1" type="ORF">ANN_20452</name>
</gene>
<name>A0ABQ8SCM0_PERAM</name>
<sequence>MNCKLFIKLIESVCTNSDNKMKLNAAIFVCTKDLIFKFRSNPIPGSNSILKLDMFHYLFLFEILNSSFHQSVNANLKQTKTRQSHFGLDQYYKQYSRDMILFDVSLATSRFGKVRGLVFDVVGEKQVEWGVVSSAFYGDVFDGEEAMTNEDEEINPTLFATVEIDLIEMDELDAPKEQRDISNKVQRSARGNEKPAWNSTGFCDFRNVNRDLHSHADSAEHIKCILQLKTLQKNVNTIADALKESYRLYTICEVIGDIMPKVKSSVHSRLQRYVAEFSEIFTSDGKIVFCQKCGKSVNADHRSQVLQHLAGIKHRMAALHATSRQVLLGEAASSSQISFSKSSEYYAYLPINLRKIRSGHGNRTRDLSALHAERSFQLSYARTRSTLPAELSSVGYILYRQWSTTCILDI</sequence>
<dbReference type="EMBL" id="JAJSOF020000029">
    <property type="protein sequence ID" value="KAJ4431846.1"/>
    <property type="molecule type" value="Genomic_DNA"/>
</dbReference>
<organism evidence="1 2">
    <name type="scientific">Periplaneta americana</name>
    <name type="common">American cockroach</name>
    <name type="synonym">Blatta americana</name>
    <dbReference type="NCBI Taxonomy" id="6978"/>
    <lineage>
        <taxon>Eukaryota</taxon>
        <taxon>Metazoa</taxon>
        <taxon>Ecdysozoa</taxon>
        <taxon>Arthropoda</taxon>
        <taxon>Hexapoda</taxon>
        <taxon>Insecta</taxon>
        <taxon>Pterygota</taxon>
        <taxon>Neoptera</taxon>
        <taxon>Polyneoptera</taxon>
        <taxon>Dictyoptera</taxon>
        <taxon>Blattodea</taxon>
        <taxon>Blattoidea</taxon>
        <taxon>Blattidae</taxon>
        <taxon>Blattinae</taxon>
        <taxon>Periplaneta</taxon>
    </lineage>
</organism>
<evidence type="ECO:0000313" key="2">
    <source>
        <dbReference type="Proteomes" id="UP001148838"/>
    </source>
</evidence>
<protein>
    <submittedName>
        <fullName evidence="1">Uncharacterized protein</fullName>
    </submittedName>
</protein>
<evidence type="ECO:0000313" key="1">
    <source>
        <dbReference type="EMBL" id="KAJ4431846.1"/>
    </source>
</evidence>
<comment type="caution">
    <text evidence="1">The sequence shown here is derived from an EMBL/GenBank/DDBJ whole genome shotgun (WGS) entry which is preliminary data.</text>
</comment>